<evidence type="ECO:0000313" key="3">
    <source>
        <dbReference type="EMBL" id="KDS28303.1"/>
    </source>
</evidence>
<gene>
    <name evidence="3" type="ORF">M097_3250</name>
</gene>
<evidence type="ECO:0000259" key="2">
    <source>
        <dbReference type="Pfam" id="PF13568"/>
    </source>
</evidence>
<dbReference type="GeneID" id="5304804"/>
<evidence type="ECO:0000313" key="4">
    <source>
        <dbReference type="Proteomes" id="UP000028134"/>
    </source>
</evidence>
<dbReference type="AlphaFoldDB" id="A0A078QYY4"/>
<sequence>MKKVLLFAVVFSCSMWANAQRVTWATEAGLSAIQRTGYGECWRPSTRLGISADYNVNNMFSMKSGLYYTFRGYSVNNGGTYSNGDATWIENVSQTRHFLQVPILAKFSIHSNNSTKFFFEIGSYIGYCIKNHIDSNPYYLTMPSSGWVEGYPGVGESAEGGSNQFLYQHARNFDWGMTSAVGIENRRWTVKLQYEMSLGKESKNDNIGVNYNSLTLSVGYKLNVKQ</sequence>
<reference evidence="3 4" key="1">
    <citation type="submission" date="2014-04" db="EMBL/GenBank/DDBJ databases">
        <authorList>
            <person name="Sears C."/>
            <person name="Carroll K."/>
            <person name="Sack B.R."/>
            <person name="Qadri F."/>
            <person name="Myers L.L."/>
            <person name="Chung G.-T."/>
            <person name="Escheverria P."/>
            <person name="Fraser C.M."/>
            <person name="Sadzewicz L."/>
            <person name="Shefchek K.A."/>
            <person name="Tallon L."/>
            <person name="Das S.P."/>
            <person name="Daugherty S."/>
            <person name="Mongodin E.F."/>
        </authorList>
    </citation>
    <scope>NUCLEOTIDE SEQUENCE [LARGE SCALE GENOMIC DNA]</scope>
    <source>
        <strain evidence="4">3775 SL(B) 10 (iv)</strain>
    </source>
</reference>
<name>A0A078QYY4_PHOVU</name>
<dbReference type="EMBL" id="JNHI01000025">
    <property type="protein sequence ID" value="KDS28303.1"/>
    <property type="molecule type" value="Genomic_DNA"/>
</dbReference>
<dbReference type="DNASU" id="5304804"/>
<keyword evidence="1" id="KW-0732">Signal</keyword>
<dbReference type="InterPro" id="IPR025665">
    <property type="entry name" value="Beta-barrel_OMP_2"/>
</dbReference>
<dbReference type="RefSeq" id="WP_005845753.1">
    <property type="nucleotide sequence ID" value="NZ_JNHI01000025.1"/>
</dbReference>
<dbReference type="Proteomes" id="UP000028134">
    <property type="component" value="Unassembled WGS sequence"/>
</dbReference>
<accession>A0A078QYY4</accession>
<protein>
    <submittedName>
        <fullName evidence="3">Outer membrane beta-barrel domain protein</fullName>
    </submittedName>
</protein>
<feature type="signal peptide" evidence="1">
    <location>
        <begin position="1"/>
        <end position="19"/>
    </location>
</feature>
<dbReference type="Pfam" id="PF13568">
    <property type="entry name" value="OMP_b-brl_2"/>
    <property type="match status" value="1"/>
</dbReference>
<feature type="chain" id="PRO_5001743957" evidence="1">
    <location>
        <begin position="20"/>
        <end position="226"/>
    </location>
</feature>
<organism evidence="3 4">
    <name type="scientific">Phocaeicola vulgatus str. 3775 SL</name>
    <name type="common">B</name>
    <name type="synonym">iv</name>
    <dbReference type="NCBI Taxonomy" id="1339350"/>
    <lineage>
        <taxon>Bacteria</taxon>
        <taxon>Pseudomonadati</taxon>
        <taxon>Bacteroidota</taxon>
        <taxon>Bacteroidia</taxon>
        <taxon>Bacteroidales</taxon>
        <taxon>Bacteroidaceae</taxon>
        <taxon>Phocaeicola</taxon>
    </lineage>
</organism>
<evidence type="ECO:0000256" key="1">
    <source>
        <dbReference type="SAM" id="SignalP"/>
    </source>
</evidence>
<proteinExistence type="predicted"/>
<dbReference type="PATRIC" id="fig|1339350.3.peg.3113"/>
<comment type="caution">
    <text evidence="3">The sequence shown here is derived from an EMBL/GenBank/DDBJ whole genome shotgun (WGS) entry which is preliminary data.</text>
</comment>
<feature type="domain" description="Outer membrane protein beta-barrel" evidence="2">
    <location>
        <begin position="48"/>
        <end position="201"/>
    </location>
</feature>